<dbReference type="SUPFAM" id="SSF52047">
    <property type="entry name" value="RNI-like"/>
    <property type="match status" value="2"/>
</dbReference>
<keyword evidence="11" id="KW-1071">Ligand-gated ion channel</keyword>
<evidence type="ECO:0000259" key="16">
    <source>
        <dbReference type="PROSITE" id="PS50181"/>
    </source>
</evidence>
<evidence type="ECO:0000256" key="13">
    <source>
        <dbReference type="ARBA" id="ARBA00034104"/>
    </source>
</evidence>
<dbReference type="Pfam" id="PF02931">
    <property type="entry name" value="Neur_chan_LBD"/>
    <property type="match status" value="1"/>
</dbReference>
<dbReference type="SUPFAM" id="SSF63712">
    <property type="entry name" value="Nicotinic receptor ligand binding domain-like"/>
    <property type="match status" value="1"/>
</dbReference>
<dbReference type="Proteomes" id="UP000310200">
    <property type="component" value="Unassembled WGS sequence"/>
</dbReference>
<comment type="caution">
    <text evidence="14">Lacks conserved residue(s) required for the propagation of feature annotation.</text>
</comment>
<dbReference type="CDD" id="cd18997">
    <property type="entry name" value="LGIC_ECD_nAChR"/>
    <property type="match status" value="1"/>
</dbReference>
<keyword evidence="4 14" id="KW-0812">Transmembrane</keyword>
<accession>A0A4V3S7M0</accession>
<dbReference type="GO" id="GO:0004888">
    <property type="term" value="F:transmembrane signaling receptor activity"/>
    <property type="evidence" value="ECO:0007669"/>
    <property type="project" value="InterPro"/>
</dbReference>
<dbReference type="SUPFAM" id="SSF81383">
    <property type="entry name" value="F-box domain"/>
    <property type="match status" value="1"/>
</dbReference>
<dbReference type="InterPro" id="IPR001611">
    <property type="entry name" value="Leu-rich_rpt"/>
</dbReference>
<gene>
    <name evidence="17" type="ORF">DBV15_04777</name>
</gene>
<proteinExistence type="inferred from homology"/>
<dbReference type="EMBL" id="QBLH01003506">
    <property type="protein sequence ID" value="TGZ37824.1"/>
    <property type="molecule type" value="Genomic_DNA"/>
</dbReference>
<evidence type="ECO:0000313" key="18">
    <source>
        <dbReference type="Proteomes" id="UP000310200"/>
    </source>
</evidence>
<dbReference type="Pfam" id="PF12937">
    <property type="entry name" value="F-box-like"/>
    <property type="match status" value="1"/>
</dbReference>
<evidence type="ECO:0000256" key="7">
    <source>
        <dbReference type="ARBA" id="ARBA00023065"/>
    </source>
</evidence>
<dbReference type="GO" id="GO:0045211">
    <property type="term" value="C:postsynaptic membrane"/>
    <property type="evidence" value="ECO:0007669"/>
    <property type="project" value="UniProtKB-SubCell"/>
</dbReference>
<evidence type="ECO:0000256" key="14">
    <source>
        <dbReference type="RuleBase" id="RU000687"/>
    </source>
</evidence>
<evidence type="ECO:0000256" key="1">
    <source>
        <dbReference type="ARBA" id="ARBA00009237"/>
    </source>
</evidence>
<dbReference type="Pfam" id="PF13516">
    <property type="entry name" value="LRR_6"/>
    <property type="match status" value="3"/>
</dbReference>
<dbReference type="GO" id="GO:0031146">
    <property type="term" value="P:SCF-dependent proteasomal ubiquitin-dependent protein catabolic process"/>
    <property type="evidence" value="ECO:0007669"/>
    <property type="project" value="TreeGrafter"/>
</dbReference>
<feature type="region of interest" description="Disordered" evidence="15">
    <location>
        <begin position="55"/>
        <end position="83"/>
    </location>
</feature>
<evidence type="ECO:0000256" key="5">
    <source>
        <dbReference type="ARBA" id="ARBA00022786"/>
    </source>
</evidence>
<feature type="region of interest" description="Disordered" evidence="15">
    <location>
        <begin position="1"/>
        <end position="31"/>
    </location>
</feature>
<dbReference type="InterPro" id="IPR001810">
    <property type="entry name" value="F-box_dom"/>
</dbReference>
<comment type="similarity">
    <text evidence="1">Belongs to the ligand-gated ion channel (TC 1.A.9) family. Acetylcholine receptor (TC 1.A.9.1) subfamily.</text>
</comment>
<dbReference type="PRINTS" id="PR00252">
    <property type="entry name" value="NRIONCHANNEL"/>
</dbReference>
<evidence type="ECO:0000256" key="15">
    <source>
        <dbReference type="SAM" id="MobiDB-lite"/>
    </source>
</evidence>
<dbReference type="PROSITE" id="PS00236">
    <property type="entry name" value="NEUROTR_ION_CHANNEL"/>
    <property type="match status" value="1"/>
</dbReference>
<dbReference type="InterPro" id="IPR006202">
    <property type="entry name" value="Neur_chan_lig-bd"/>
</dbReference>
<keyword evidence="3" id="KW-1003">Cell membrane</keyword>
<feature type="transmembrane region" description="Helical" evidence="14">
    <location>
        <begin position="719"/>
        <end position="745"/>
    </location>
</feature>
<reference evidence="17 18" key="1">
    <citation type="journal article" date="2019" name="Philos. Trans. R. Soc. Lond., B, Biol. Sci.">
        <title>Ant behaviour and brain gene expression of defending hosts depend on the ecological success of the intruding social parasite.</title>
        <authorList>
            <person name="Kaur R."/>
            <person name="Stoldt M."/>
            <person name="Jongepier E."/>
            <person name="Feldmeyer B."/>
            <person name="Menzel F."/>
            <person name="Bornberg-Bauer E."/>
            <person name="Foitzik S."/>
        </authorList>
    </citation>
    <scope>NUCLEOTIDE SEQUENCE [LARGE SCALE GENOMIC DNA]</scope>
    <source>
        <tissue evidence="17">Whole body</tissue>
    </source>
</reference>
<dbReference type="InterPro" id="IPR006201">
    <property type="entry name" value="Neur_channel"/>
</dbReference>
<feature type="domain" description="F-box" evidence="16">
    <location>
        <begin position="131"/>
        <end position="177"/>
    </location>
</feature>
<keyword evidence="12 14" id="KW-0407">Ion channel</keyword>
<evidence type="ECO:0000256" key="10">
    <source>
        <dbReference type="ARBA" id="ARBA00023257"/>
    </source>
</evidence>
<evidence type="ECO:0000313" key="17">
    <source>
        <dbReference type="EMBL" id="TGZ37824.1"/>
    </source>
</evidence>
<keyword evidence="14" id="KW-1133">Transmembrane helix</keyword>
<dbReference type="AlphaFoldDB" id="A0A4V3S7M0"/>
<dbReference type="PANTHER" id="PTHR13318:SF50">
    <property type="entry name" value="F-BOX_LRR-REPEAT PROTEIN 7"/>
    <property type="match status" value="1"/>
</dbReference>
<organism evidence="17 18">
    <name type="scientific">Temnothorax longispinosus</name>
    <dbReference type="NCBI Taxonomy" id="300112"/>
    <lineage>
        <taxon>Eukaryota</taxon>
        <taxon>Metazoa</taxon>
        <taxon>Ecdysozoa</taxon>
        <taxon>Arthropoda</taxon>
        <taxon>Hexapoda</taxon>
        <taxon>Insecta</taxon>
        <taxon>Pterygota</taxon>
        <taxon>Neoptera</taxon>
        <taxon>Endopterygota</taxon>
        <taxon>Hymenoptera</taxon>
        <taxon>Apocrita</taxon>
        <taxon>Aculeata</taxon>
        <taxon>Formicoidea</taxon>
        <taxon>Formicidae</taxon>
        <taxon>Myrmicinae</taxon>
        <taxon>Temnothorax</taxon>
    </lineage>
</organism>
<dbReference type="InterPro" id="IPR057207">
    <property type="entry name" value="FBXL15_LRR"/>
</dbReference>
<keyword evidence="8 14" id="KW-0472">Membrane</keyword>
<dbReference type="Gene3D" id="3.80.10.10">
    <property type="entry name" value="Ribonuclease Inhibitor"/>
    <property type="match status" value="2"/>
</dbReference>
<dbReference type="GO" id="GO:0022848">
    <property type="term" value="F:acetylcholine-gated monoatomic cation-selective channel activity"/>
    <property type="evidence" value="ECO:0007669"/>
    <property type="project" value="InterPro"/>
</dbReference>
<dbReference type="STRING" id="300112.A0A4V3S7M0"/>
<feature type="compositionally biased region" description="Low complexity" evidence="15">
    <location>
        <begin position="58"/>
        <end position="82"/>
    </location>
</feature>
<evidence type="ECO:0000256" key="11">
    <source>
        <dbReference type="ARBA" id="ARBA00023286"/>
    </source>
</evidence>
<name>A0A4V3S7M0_9HYME</name>
<dbReference type="InterPro" id="IPR036047">
    <property type="entry name" value="F-box-like_dom_sf"/>
</dbReference>
<dbReference type="InterPro" id="IPR002394">
    <property type="entry name" value="Nicotinic_acetylcholine_rcpt"/>
</dbReference>
<dbReference type="GO" id="GO:0019005">
    <property type="term" value="C:SCF ubiquitin ligase complex"/>
    <property type="evidence" value="ECO:0007669"/>
    <property type="project" value="TreeGrafter"/>
</dbReference>
<evidence type="ECO:0000256" key="4">
    <source>
        <dbReference type="ARBA" id="ARBA00022692"/>
    </source>
</evidence>
<evidence type="ECO:0000256" key="6">
    <source>
        <dbReference type="ARBA" id="ARBA00023018"/>
    </source>
</evidence>
<evidence type="ECO:0000256" key="2">
    <source>
        <dbReference type="ARBA" id="ARBA00022448"/>
    </source>
</evidence>
<feature type="transmembrane region" description="Helical" evidence="14">
    <location>
        <begin position="528"/>
        <end position="548"/>
    </location>
</feature>
<evidence type="ECO:0000256" key="9">
    <source>
        <dbReference type="ARBA" id="ARBA00023170"/>
    </source>
</evidence>
<keyword evidence="9" id="KW-0675">Receptor</keyword>
<comment type="caution">
    <text evidence="17">The sequence shown here is derived from an EMBL/GenBank/DDBJ whole genome shotgun (WGS) entry which is preliminary data.</text>
</comment>
<evidence type="ECO:0000256" key="12">
    <source>
        <dbReference type="ARBA" id="ARBA00023303"/>
    </source>
</evidence>
<dbReference type="InterPro" id="IPR018000">
    <property type="entry name" value="Neurotransmitter_ion_chnl_CS"/>
</dbReference>
<dbReference type="InterPro" id="IPR006553">
    <property type="entry name" value="Leu-rich_rpt_Cys-con_subtyp"/>
</dbReference>
<keyword evidence="10" id="KW-0628">Postsynaptic cell membrane</keyword>
<dbReference type="InterPro" id="IPR036734">
    <property type="entry name" value="Neur_chan_lig-bd_sf"/>
</dbReference>
<dbReference type="FunFam" id="2.70.170.10:FF:000016">
    <property type="entry name" value="Nicotinic acetylcholine receptor subunit"/>
    <property type="match status" value="1"/>
</dbReference>
<dbReference type="Pfam" id="PF25372">
    <property type="entry name" value="DUF7885"/>
    <property type="match status" value="1"/>
</dbReference>
<dbReference type="PROSITE" id="PS50181">
    <property type="entry name" value="FBOX"/>
    <property type="match status" value="1"/>
</dbReference>
<keyword evidence="18" id="KW-1185">Reference proteome</keyword>
<keyword evidence="6" id="KW-0770">Synapse</keyword>
<dbReference type="Gene3D" id="2.70.170.10">
    <property type="entry name" value="Neurotransmitter-gated ion-channel ligand-binding domain"/>
    <property type="match status" value="1"/>
</dbReference>
<dbReference type="PRINTS" id="PR00254">
    <property type="entry name" value="NICOTINICR"/>
</dbReference>
<comment type="subcellular location">
    <subcellularLocation>
        <location evidence="13">Postsynaptic cell membrane</location>
        <topology evidence="13">Multi-pass membrane protein</topology>
    </subcellularLocation>
</comment>
<protein>
    <submittedName>
        <fullName evidence="17">F-box/LRR-repeat protein 7</fullName>
    </submittedName>
</protein>
<evidence type="ECO:0000256" key="3">
    <source>
        <dbReference type="ARBA" id="ARBA00022475"/>
    </source>
</evidence>
<keyword evidence="2 14" id="KW-0813">Transport</keyword>
<keyword evidence="5" id="KW-0833">Ubl conjugation pathway</keyword>
<dbReference type="SMART" id="SM00367">
    <property type="entry name" value="LRR_CC"/>
    <property type="match status" value="10"/>
</dbReference>
<sequence>MRTEHGMEGSCPLLFPSFGEQSGSERGGGYSQKVGVYRPGADAIDLGYHTLDNNACRTTSSSSSSTPGVSSTPIRQQQQQQQLPQPKHHLVYHVAVNDLCQLDDNFTPIRQQQQQQQLPQPKHHLVYHVAVNDLCQLDDNLLLRIFSWLDTRDRCSLAQTCRRLWEIAWHPALWREVEVRYPQNATAALNALTRRGCHTCVRRLVLEGATGLPGIFAQLPYLNLTSLVLRHSRRVTDANVTTVLDSCAHLRELDLTGCPNVTRACGRTTILQLQSLDLSDCHGVEDSGLVLSLSRMPHLGCLYLRRCGRITDASLVAIASYCASLRQLSVSDCVKVTDFGVREVAARLGPSLRYFSVGKCDRVSDAGLLVVARHCYKLRYLNARGCEALSDSATIALARGCPRMRALDIGKCDIGDATLEALSTGCPNLKKLSLCGCERITDAGLEALAYYVRGLRQLNIGECPRVTWVGYRAICHETRGKIEKNAYRNENGNTATVTGSPVKDIYCLLFVDHIVDNSCFVVIYKLQLITQTVLLYIFLRLTALYYLFQDEKNQILTTNCWVTQVWTDHHLKWNASEFAGIRVIRVPYNRVWRPDTILYNNADPQYSSAVINTNVIVSHTGEVVWLSHGIFRSSCDINVEFFPFDEQRCALKWASWTYDGYQLELESQSEQGDVSNYQANGEFHLLDFTARRNVEYYSCCEEPYPDITYEIRLRRRPMFYVFNLILPCILINGVENSNIIISGVISHLRFKKKKFFKD</sequence>
<dbReference type="SMART" id="SM00256">
    <property type="entry name" value="FBOX"/>
    <property type="match status" value="1"/>
</dbReference>
<dbReference type="InterPro" id="IPR032675">
    <property type="entry name" value="LRR_dom_sf"/>
</dbReference>
<keyword evidence="7 14" id="KW-0406">Ion transport</keyword>
<evidence type="ECO:0000256" key="8">
    <source>
        <dbReference type="ARBA" id="ARBA00023136"/>
    </source>
</evidence>
<dbReference type="PANTHER" id="PTHR13318">
    <property type="entry name" value="PARTNER OF PAIRED, ISOFORM B-RELATED"/>
    <property type="match status" value="1"/>
</dbReference>